<dbReference type="Proteomes" id="UP000007394">
    <property type="component" value="Chromosome"/>
</dbReference>
<dbReference type="AlphaFoldDB" id="I0ALY6"/>
<dbReference type="EMBL" id="CP003418">
    <property type="protein sequence ID" value="AFH49993.1"/>
    <property type="molecule type" value="Genomic_DNA"/>
</dbReference>
<name>I0ALY6_IGNAJ</name>
<evidence type="ECO:0000313" key="1">
    <source>
        <dbReference type="EMBL" id="AFH49993.1"/>
    </source>
</evidence>
<reference evidence="1 2" key="1">
    <citation type="journal article" date="2012" name="Front. Microbiol.">
        <title>Complete genome of Ignavibacterium album, a metabolically versatile, flagellated, facultative anaerobe from the phylum Chlorobi.</title>
        <authorList>
            <person name="Liu Z."/>
            <person name="Frigaard N.-U."/>
            <person name="Vogl K."/>
            <person name="Iino T."/>
            <person name="Ohkuma M."/>
            <person name="Overmann J."/>
            <person name="Bryant D.A."/>
        </authorList>
    </citation>
    <scope>NUCLEOTIDE SEQUENCE [LARGE SCALE GENOMIC DNA]</scope>
    <source>
        <strain evidence="2">DSM 19864 / JCM 16511 / NBRC 101810 / Mat9-16</strain>
    </source>
</reference>
<accession>I0ALY6</accession>
<dbReference type="STRING" id="945713.IALB_2290"/>
<evidence type="ECO:0000313" key="2">
    <source>
        <dbReference type="Proteomes" id="UP000007394"/>
    </source>
</evidence>
<dbReference type="eggNOG" id="ENOG5031FCR">
    <property type="taxonomic scope" value="Bacteria"/>
</dbReference>
<organism evidence="1 2">
    <name type="scientific">Ignavibacterium album (strain DSM 19864 / JCM 16511 / NBRC 101810 / Mat9-16)</name>
    <dbReference type="NCBI Taxonomy" id="945713"/>
    <lineage>
        <taxon>Bacteria</taxon>
        <taxon>Pseudomonadati</taxon>
        <taxon>Ignavibacteriota</taxon>
        <taxon>Ignavibacteria</taxon>
        <taxon>Ignavibacteriales</taxon>
        <taxon>Ignavibacteriaceae</taxon>
        <taxon>Ignavibacterium</taxon>
    </lineage>
</organism>
<dbReference type="KEGG" id="ial:IALB_2290"/>
<sequence length="154" mass="17194">MVNGSGFNIFVSDLVSLKGTVMARIKNVEAFCTICGSVKKFEITGTLSGEENQNKRWAKCKTCKQTRIIDLADIKTDTKPNLEGIETQSVKNYSPTETYEIGDNIYHKSWDDFGKVVNKVVTSDGQSSIIVEFQKSGNKKLIESYIQKPQSEVI</sequence>
<protein>
    <submittedName>
        <fullName evidence="1">Uncharacterized protein</fullName>
    </submittedName>
</protein>
<keyword evidence="2" id="KW-1185">Reference proteome</keyword>
<dbReference type="HOGENOM" id="CLU_1701884_0_0_10"/>
<proteinExistence type="predicted"/>
<gene>
    <name evidence="1" type="ordered locus">IALB_2290</name>
</gene>